<dbReference type="OrthoDB" id="9812943at2"/>
<dbReference type="NCBIfam" id="TIGR00152">
    <property type="entry name" value="dephospho-CoA kinase"/>
    <property type="match status" value="1"/>
</dbReference>
<evidence type="ECO:0000256" key="3">
    <source>
        <dbReference type="ARBA" id="ARBA00022840"/>
    </source>
</evidence>
<dbReference type="EMBL" id="FQYU01000002">
    <property type="protein sequence ID" value="SHI94237.1"/>
    <property type="molecule type" value="Genomic_DNA"/>
</dbReference>
<dbReference type="AlphaFoldDB" id="A0A1M6F957"/>
<comment type="catalytic activity">
    <reaction evidence="5">
        <text>3'-dephospho-CoA + ATP = ADP + CoA + H(+)</text>
        <dbReference type="Rhea" id="RHEA:18245"/>
        <dbReference type="ChEBI" id="CHEBI:15378"/>
        <dbReference type="ChEBI" id="CHEBI:30616"/>
        <dbReference type="ChEBI" id="CHEBI:57287"/>
        <dbReference type="ChEBI" id="CHEBI:57328"/>
        <dbReference type="ChEBI" id="CHEBI:456216"/>
        <dbReference type="EC" id="2.7.1.24"/>
    </reaction>
</comment>
<keyword evidence="5" id="KW-0808">Transferase</keyword>
<dbReference type="HAMAP" id="MF_00376">
    <property type="entry name" value="Dephospho_CoA_kinase"/>
    <property type="match status" value="1"/>
</dbReference>
<evidence type="ECO:0000256" key="1">
    <source>
        <dbReference type="ARBA" id="ARBA00009018"/>
    </source>
</evidence>
<dbReference type="Proteomes" id="UP000184543">
    <property type="component" value="Unassembled WGS sequence"/>
</dbReference>
<comment type="similarity">
    <text evidence="1 5">Belongs to the CoaE family.</text>
</comment>
<dbReference type="GO" id="GO:0005737">
    <property type="term" value="C:cytoplasm"/>
    <property type="evidence" value="ECO:0007669"/>
    <property type="project" value="UniProtKB-SubCell"/>
</dbReference>
<keyword evidence="5" id="KW-0963">Cytoplasm</keyword>
<dbReference type="PANTHER" id="PTHR10695">
    <property type="entry name" value="DEPHOSPHO-COA KINASE-RELATED"/>
    <property type="match status" value="1"/>
</dbReference>
<dbReference type="EC" id="2.7.1.24" evidence="5 6"/>
<evidence type="ECO:0000313" key="8">
    <source>
        <dbReference type="Proteomes" id="UP000184543"/>
    </source>
</evidence>
<dbReference type="CDD" id="cd02022">
    <property type="entry name" value="DPCK"/>
    <property type="match status" value="1"/>
</dbReference>
<proteinExistence type="inferred from homology"/>
<dbReference type="InterPro" id="IPR027417">
    <property type="entry name" value="P-loop_NTPase"/>
</dbReference>
<dbReference type="Pfam" id="PF01121">
    <property type="entry name" value="CoaE"/>
    <property type="match status" value="1"/>
</dbReference>
<comment type="subcellular location">
    <subcellularLocation>
        <location evidence="5">Cytoplasm</location>
    </subcellularLocation>
</comment>
<gene>
    <name evidence="5" type="primary">coaE</name>
    <name evidence="7" type="ORF">SAMN04488513_102340</name>
</gene>
<dbReference type="InterPro" id="IPR001977">
    <property type="entry name" value="Depp_CoAkinase"/>
</dbReference>
<protein>
    <recommendedName>
        <fullName evidence="5 6">Dephospho-CoA kinase</fullName>
        <ecNumber evidence="5 6">2.7.1.24</ecNumber>
    </recommendedName>
    <alternativeName>
        <fullName evidence="5">Dephosphocoenzyme A kinase</fullName>
    </alternativeName>
</protein>
<evidence type="ECO:0000256" key="6">
    <source>
        <dbReference type="NCBIfam" id="TIGR00152"/>
    </source>
</evidence>
<evidence type="ECO:0000256" key="5">
    <source>
        <dbReference type="HAMAP-Rule" id="MF_00376"/>
    </source>
</evidence>
<keyword evidence="8" id="KW-1185">Reference proteome</keyword>
<comment type="pathway">
    <text evidence="5">Cofactor biosynthesis; coenzyme A biosynthesis; CoA from (R)-pantothenate: step 5/5.</text>
</comment>
<feature type="binding site" evidence="5">
    <location>
        <begin position="11"/>
        <end position="16"/>
    </location>
    <ligand>
        <name>ATP</name>
        <dbReference type="ChEBI" id="CHEBI:30616"/>
    </ligand>
</feature>
<organism evidence="7 8">
    <name type="scientific">Pseudozobellia thermophila</name>
    <dbReference type="NCBI Taxonomy" id="192903"/>
    <lineage>
        <taxon>Bacteria</taxon>
        <taxon>Pseudomonadati</taxon>
        <taxon>Bacteroidota</taxon>
        <taxon>Flavobacteriia</taxon>
        <taxon>Flavobacteriales</taxon>
        <taxon>Flavobacteriaceae</taxon>
        <taxon>Pseudozobellia</taxon>
    </lineage>
</organism>
<sequence length="196" mass="21721">MIVVGLTGGIGSGKTTVAGMFEDLGVPVYNSDKEAKNLMRSSPAVKEAIVRLLGDGAYAGDQLNRAYIAERIFNDEGLLAQINAIVHPAVRADFLDWKQRQKAPYVIQETALIFENKAQDLYDVIILVTAPENVRVRRVMSRDAGVSEADVKARIENQLGDDEKKATSHFVIENLDLERTRARVGQIHEQLLLKHP</sequence>
<evidence type="ECO:0000256" key="2">
    <source>
        <dbReference type="ARBA" id="ARBA00022741"/>
    </source>
</evidence>
<comment type="function">
    <text evidence="5">Catalyzes the phosphorylation of the 3'-hydroxyl group of dephosphocoenzyme A to form coenzyme A.</text>
</comment>
<dbReference type="GO" id="GO:0015937">
    <property type="term" value="P:coenzyme A biosynthetic process"/>
    <property type="evidence" value="ECO:0007669"/>
    <property type="project" value="UniProtKB-UniRule"/>
</dbReference>
<dbReference type="Gene3D" id="3.40.50.300">
    <property type="entry name" value="P-loop containing nucleotide triphosphate hydrolases"/>
    <property type="match status" value="1"/>
</dbReference>
<keyword evidence="5 7" id="KW-0418">Kinase</keyword>
<evidence type="ECO:0000313" key="7">
    <source>
        <dbReference type="EMBL" id="SHI94237.1"/>
    </source>
</evidence>
<dbReference type="GO" id="GO:0005524">
    <property type="term" value="F:ATP binding"/>
    <property type="evidence" value="ECO:0007669"/>
    <property type="project" value="UniProtKB-UniRule"/>
</dbReference>
<name>A0A1M6F957_9FLAO</name>
<dbReference type="SUPFAM" id="SSF52540">
    <property type="entry name" value="P-loop containing nucleoside triphosphate hydrolases"/>
    <property type="match status" value="1"/>
</dbReference>
<accession>A0A1M6F957</accession>
<evidence type="ECO:0000256" key="4">
    <source>
        <dbReference type="ARBA" id="ARBA00022993"/>
    </source>
</evidence>
<dbReference type="PANTHER" id="PTHR10695:SF46">
    <property type="entry name" value="BIFUNCTIONAL COENZYME A SYNTHASE-RELATED"/>
    <property type="match status" value="1"/>
</dbReference>
<dbReference type="PROSITE" id="PS51219">
    <property type="entry name" value="DPCK"/>
    <property type="match status" value="1"/>
</dbReference>
<dbReference type="RefSeq" id="WP_072990829.1">
    <property type="nucleotide sequence ID" value="NZ_FQYU01000002.1"/>
</dbReference>
<keyword evidence="3 5" id="KW-0067">ATP-binding</keyword>
<dbReference type="UniPathway" id="UPA00241">
    <property type="reaction ID" value="UER00356"/>
</dbReference>
<keyword evidence="2 5" id="KW-0547">Nucleotide-binding</keyword>
<dbReference type="GO" id="GO:0004140">
    <property type="term" value="F:dephospho-CoA kinase activity"/>
    <property type="evidence" value="ECO:0007669"/>
    <property type="project" value="UniProtKB-UniRule"/>
</dbReference>
<dbReference type="STRING" id="192903.SAMN04488513_102340"/>
<keyword evidence="4 5" id="KW-0173">Coenzyme A biosynthesis</keyword>
<reference evidence="8" key="1">
    <citation type="submission" date="2016-11" db="EMBL/GenBank/DDBJ databases">
        <authorList>
            <person name="Varghese N."/>
            <person name="Submissions S."/>
        </authorList>
    </citation>
    <scope>NUCLEOTIDE SEQUENCE [LARGE SCALE GENOMIC DNA]</scope>
    <source>
        <strain evidence="8">DSM 19858</strain>
    </source>
</reference>